<evidence type="ECO:0000313" key="9">
    <source>
        <dbReference type="EMBL" id="MDT0582005.1"/>
    </source>
</evidence>
<dbReference type="SUPFAM" id="SSF63411">
    <property type="entry name" value="LuxS/MPP-like metallohydrolase"/>
    <property type="match status" value="4"/>
</dbReference>
<feature type="domain" description="Peptidase M16 C-terminal" evidence="8">
    <location>
        <begin position="219"/>
        <end position="396"/>
    </location>
</feature>
<dbReference type="Pfam" id="PF05193">
    <property type="entry name" value="Peptidase_M16_C"/>
    <property type="match status" value="2"/>
</dbReference>
<name>A0AAW8QZH2_9ALTE</name>
<proteinExistence type="inferred from homology"/>
<comment type="similarity">
    <text evidence="1">Belongs to the peptidase M16 family.</text>
</comment>
<feature type="domain" description="Peptidase M16 N-terminal" evidence="7">
    <location>
        <begin position="61"/>
        <end position="185"/>
    </location>
</feature>
<keyword evidence="3" id="KW-0378">Hydrolase</keyword>
<dbReference type="Proteomes" id="UP001249020">
    <property type="component" value="Unassembled WGS sequence"/>
</dbReference>
<reference evidence="9 10" key="1">
    <citation type="submission" date="2023-09" db="EMBL/GenBank/DDBJ databases">
        <authorList>
            <person name="Rey-Velasco X."/>
        </authorList>
    </citation>
    <scope>NUCLEOTIDE SEQUENCE [LARGE SCALE GENOMIC DNA]</scope>
    <source>
        <strain evidence="9 10">W409</strain>
    </source>
</reference>
<evidence type="ECO:0000256" key="1">
    <source>
        <dbReference type="ARBA" id="ARBA00007261"/>
    </source>
</evidence>
<feature type="signal peptide" evidence="6">
    <location>
        <begin position="1"/>
        <end position="22"/>
    </location>
</feature>
<evidence type="ECO:0000256" key="6">
    <source>
        <dbReference type="SAM" id="SignalP"/>
    </source>
</evidence>
<feature type="chain" id="PRO_5043611640" evidence="6">
    <location>
        <begin position="23"/>
        <end position="954"/>
    </location>
</feature>
<dbReference type="InterPro" id="IPR011249">
    <property type="entry name" value="Metalloenz_LuxS/M16"/>
</dbReference>
<dbReference type="EMBL" id="JAVRIE010000002">
    <property type="protein sequence ID" value="MDT0582005.1"/>
    <property type="molecule type" value="Genomic_DNA"/>
</dbReference>
<evidence type="ECO:0000256" key="3">
    <source>
        <dbReference type="ARBA" id="ARBA00022801"/>
    </source>
</evidence>
<accession>A0AAW8QZH2</accession>
<dbReference type="GO" id="GO:0006508">
    <property type="term" value="P:proteolysis"/>
    <property type="evidence" value="ECO:0007669"/>
    <property type="project" value="UniProtKB-KW"/>
</dbReference>
<evidence type="ECO:0000313" key="10">
    <source>
        <dbReference type="Proteomes" id="UP001249020"/>
    </source>
</evidence>
<feature type="domain" description="Peptidase M16 N-terminal" evidence="7">
    <location>
        <begin position="552"/>
        <end position="655"/>
    </location>
</feature>
<sequence length="954" mass="105167">MYPLRKSLTLPFLVGISLFAVVSCSKNTNEPLAEKAPEQAESAALPSLDFEKMTLDNGLEVVLHIDRSDPLVAINLAVHVGSGREKVGKTGFAHLFEHLLFMDSENLGYGGLDEMNTRIGGEGTNGFTTNDMTQYFQAVPKDALEKVIWAEADKLGYFIKTVNQNIIDREKQVVKNEKRQRVDNRPYGHNLYVIGKAIYPEGHPYHHQVIGSLEDLENATLEDTKAFFNQWYRPDNVTVTLAGDFELEEAKTLIKKYFGEIPSGAEPTPETQAQAVTLSETKHFVHEDNFATLPQLTLTWPAVPEYHPDSYALNVLLSYLIDGKEAPMNQVLIDEKQLTTGVSGFNYTKELAGEVYLFINPKPNEDIDNLLPAVWEAFARFEKDGIPDEALTRIKTESEVGIFDSIQSALGKAIAMGEYNIFTGDPGFLTTDIKNLQAVSAEDVMNVYKKYIKDKHYISTSFTPKGQKELALEGAQVAKVVEEVVVQGAEKDVPYDPTARVFEPTESSFDRSVEPPFGDSFVLPTPTIWDAEGSNGLQMVGIQSDEVPLIEFSLEFDAGKMRSPLDKPGLASITGNMLTKGAGDLDVAAFEKALGALGSSLSTQTRGQYTLIRGKTLARNLDKTVALLQDMINAPRFDESEFKLMQESYSQNAVSQLANPDFIAAREMAKITYAEPTPLAIAGSGTEAQINAITLDDVKAFHAKYYAISSAKLNIVGDFDESKTLKLFSSLEGPAKEALPKLAVPKLAAVEKTKVYFYDVPESKQSVLQMSRPALPVTNDDFAKLEALNFPLGRIYTSKLMTELRVNKGYTYGIRSFATGNAEQGQFGVGTSVRTNVTLESLSLINEILGRYSEEMTEAELAQTKDALLRGQALKNETLGDKLGLVQEITRFNLPYDAKSKNMEIVQAMDLEKAKSVLDSHVRPDAMHVVVVGDAATQLERLEKLGFGKPVLLN</sequence>
<dbReference type="Pfam" id="PF00675">
    <property type="entry name" value="Peptidase_M16"/>
    <property type="match status" value="2"/>
</dbReference>
<dbReference type="PANTHER" id="PTHR43690">
    <property type="entry name" value="NARDILYSIN"/>
    <property type="match status" value="1"/>
</dbReference>
<evidence type="ECO:0000256" key="2">
    <source>
        <dbReference type="ARBA" id="ARBA00022670"/>
    </source>
</evidence>
<organism evidence="9 10">
    <name type="scientific">Brumicola blandensis</name>
    <dbReference type="NCBI Taxonomy" id="3075611"/>
    <lineage>
        <taxon>Bacteria</taxon>
        <taxon>Pseudomonadati</taxon>
        <taxon>Pseudomonadota</taxon>
        <taxon>Gammaproteobacteria</taxon>
        <taxon>Alteromonadales</taxon>
        <taxon>Alteromonadaceae</taxon>
        <taxon>Brumicola</taxon>
    </lineage>
</organism>
<protein>
    <submittedName>
        <fullName evidence="9">Pitrilysin family protein</fullName>
    </submittedName>
</protein>
<gene>
    <name evidence="9" type="ORF">RM544_05610</name>
</gene>
<dbReference type="PROSITE" id="PS51257">
    <property type="entry name" value="PROKAR_LIPOPROTEIN"/>
    <property type="match status" value="1"/>
</dbReference>
<keyword evidence="2" id="KW-0645">Protease</keyword>
<dbReference type="GO" id="GO:0046872">
    <property type="term" value="F:metal ion binding"/>
    <property type="evidence" value="ECO:0007669"/>
    <property type="project" value="InterPro"/>
</dbReference>
<dbReference type="AlphaFoldDB" id="A0AAW8QZH2"/>
<feature type="domain" description="Peptidase M16 C-terminal" evidence="8">
    <location>
        <begin position="693"/>
        <end position="868"/>
    </location>
</feature>
<dbReference type="InterPro" id="IPR007863">
    <property type="entry name" value="Peptidase_M16_C"/>
</dbReference>
<dbReference type="PANTHER" id="PTHR43690:SF35">
    <property type="entry name" value="NON-CATALYTIC MEMBER OF PEPTIDASE SUBFAMILY M16B-RELATED"/>
    <property type="match status" value="1"/>
</dbReference>
<evidence type="ECO:0000256" key="5">
    <source>
        <dbReference type="ARBA" id="ARBA00023049"/>
    </source>
</evidence>
<keyword evidence="6" id="KW-0732">Signal</keyword>
<dbReference type="InterPro" id="IPR050626">
    <property type="entry name" value="Peptidase_M16"/>
</dbReference>
<dbReference type="GO" id="GO:0008237">
    <property type="term" value="F:metallopeptidase activity"/>
    <property type="evidence" value="ECO:0007669"/>
    <property type="project" value="UniProtKB-KW"/>
</dbReference>
<keyword evidence="4" id="KW-0862">Zinc</keyword>
<dbReference type="Gene3D" id="3.30.830.10">
    <property type="entry name" value="Metalloenzyme, LuxS/M16 peptidase-like"/>
    <property type="match status" value="4"/>
</dbReference>
<dbReference type="RefSeq" id="WP_311360797.1">
    <property type="nucleotide sequence ID" value="NZ_JAVRIE010000002.1"/>
</dbReference>
<keyword evidence="5" id="KW-0482">Metalloprotease</keyword>
<dbReference type="InterPro" id="IPR011765">
    <property type="entry name" value="Pept_M16_N"/>
</dbReference>
<evidence type="ECO:0000259" key="8">
    <source>
        <dbReference type="Pfam" id="PF05193"/>
    </source>
</evidence>
<keyword evidence="10" id="KW-1185">Reference proteome</keyword>
<evidence type="ECO:0000256" key="4">
    <source>
        <dbReference type="ARBA" id="ARBA00022833"/>
    </source>
</evidence>
<evidence type="ECO:0000259" key="7">
    <source>
        <dbReference type="Pfam" id="PF00675"/>
    </source>
</evidence>
<comment type="caution">
    <text evidence="9">The sequence shown here is derived from an EMBL/GenBank/DDBJ whole genome shotgun (WGS) entry which is preliminary data.</text>
</comment>